<keyword evidence="1" id="KW-0732">Signal</keyword>
<keyword evidence="4" id="KW-1185">Reference proteome</keyword>
<evidence type="ECO:0000313" key="2">
    <source>
        <dbReference type="EMBL" id="KFD53737.1"/>
    </source>
</evidence>
<dbReference type="EMBL" id="KL363214">
    <property type="protein sequence ID" value="KFD53737.1"/>
    <property type="molecule type" value="Genomic_DNA"/>
</dbReference>
<reference evidence="3 4" key="1">
    <citation type="journal article" date="2014" name="Nat. Genet.">
        <title>Genome and transcriptome of the porcine whipworm Trichuris suis.</title>
        <authorList>
            <person name="Jex A.R."/>
            <person name="Nejsum P."/>
            <person name="Schwarz E.M."/>
            <person name="Hu L."/>
            <person name="Young N.D."/>
            <person name="Hall R.S."/>
            <person name="Korhonen P.K."/>
            <person name="Liao S."/>
            <person name="Thamsborg S."/>
            <person name="Xia J."/>
            <person name="Xu P."/>
            <person name="Wang S."/>
            <person name="Scheerlinck J.P."/>
            <person name="Hofmann A."/>
            <person name="Sternberg P.W."/>
            <person name="Wang J."/>
            <person name="Gasser R.B."/>
        </authorList>
    </citation>
    <scope>NUCLEOTIDE SEQUENCE [LARGE SCALE GENOMIC DNA]</scope>
    <source>
        <strain evidence="3">DCEP-RM93F</strain>
        <strain evidence="2">DCEP-RM93M</strain>
    </source>
</reference>
<evidence type="ECO:0000313" key="4">
    <source>
        <dbReference type="Proteomes" id="UP000030764"/>
    </source>
</evidence>
<evidence type="ECO:0000313" key="3">
    <source>
        <dbReference type="EMBL" id="KFD72452.1"/>
    </source>
</evidence>
<protein>
    <submittedName>
        <fullName evidence="3">Uncharacterized protein</fullName>
    </submittedName>
</protein>
<dbReference type="Proteomes" id="UP000030758">
    <property type="component" value="Unassembled WGS sequence"/>
</dbReference>
<organism evidence="3">
    <name type="scientific">Trichuris suis</name>
    <name type="common">pig whipworm</name>
    <dbReference type="NCBI Taxonomy" id="68888"/>
    <lineage>
        <taxon>Eukaryota</taxon>
        <taxon>Metazoa</taxon>
        <taxon>Ecdysozoa</taxon>
        <taxon>Nematoda</taxon>
        <taxon>Enoplea</taxon>
        <taxon>Dorylaimia</taxon>
        <taxon>Trichinellida</taxon>
        <taxon>Trichuridae</taxon>
        <taxon>Trichuris</taxon>
    </lineage>
</organism>
<sequence>MNLHTLLLMLLFCAGVQAAMETVRSKFYDYELANKLLVLRETISLQAFQQRAASKQLQSIYASGSALNRQKRAKRAVEKSCNLQKEERTLPLRNLD</sequence>
<dbReference type="AlphaFoldDB" id="A0A085NSK6"/>
<name>A0A085NSK6_9BILA</name>
<gene>
    <name evidence="2" type="ORF">M513_05442</name>
    <name evidence="3" type="ORF">M514_05442</name>
</gene>
<proteinExistence type="predicted"/>
<feature type="signal peptide" evidence="1">
    <location>
        <begin position="1"/>
        <end position="18"/>
    </location>
</feature>
<evidence type="ECO:0000256" key="1">
    <source>
        <dbReference type="SAM" id="SignalP"/>
    </source>
</evidence>
<dbReference type="Proteomes" id="UP000030764">
    <property type="component" value="Unassembled WGS sequence"/>
</dbReference>
<accession>A0A085NSK6</accession>
<dbReference type="EMBL" id="KL367477">
    <property type="protein sequence ID" value="KFD72452.1"/>
    <property type="molecule type" value="Genomic_DNA"/>
</dbReference>
<feature type="chain" id="PRO_5007379741" evidence="1">
    <location>
        <begin position="19"/>
        <end position="96"/>
    </location>
</feature>